<evidence type="ECO:0000256" key="1">
    <source>
        <dbReference type="SAM" id="SignalP"/>
    </source>
</evidence>
<keyword evidence="1" id="KW-0732">Signal</keyword>
<sequence length="534" mass="58112">MLNKIISRSLNKLIVFTFSILIMASACKKDPKSSTPTTPTTPVVLPTRAELTKDSIFLYSKETYFWNDLMPSYDIFKPRTYANNQAVLDAIRALPGTGKPFWTTETDPIPREKYSFLDDGSVSTSLGGVSGDFGFSVFYNDDDANSSTPTEDLRIKYVSPGSPAANAGLKRGYQITTLNGRSGSSLSTSLNANVSFVSTAVFGSGSTVSMTVKKPDGSSQSLTIARATYSNNPILATKVFTVGSKKVAYIVYNSFTTNSRDALRTAIGKFQTDGASELIVDLRYNGGGSVATSDVFTNLIAPASVNGQVMYTTLWTKTMQDGNAKILANQPLLDANGKLRTDQPQLYGNGKWATYADINYKPTFDAGNVENFAKEGTADFKKIYFLVLSGTASASELLINNLKGVMPSEVKLIGRQTYGKPVGFFAINIDKLDLYVPQFETRNQKNFGGYYDGMVVDKSLADDVTKDFGDEKEALLAAALAYSEKGFFAVSTKGNTLSSISGMSVTEEKGLNEVLERNKFNGMIDDRPRKFKKQ</sequence>
<dbReference type="Gene3D" id="3.30.750.170">
    <property type="match status" value="1"/>
</dbReference>
<dbReference type="STRING" id="990371.SAMN05421813_11654"/>
<dbReference type="SUPFAM" id="SSF52096">
    <property type="entry name" value="ClpP/crotonase"/>
    <property type="match status" value="1"/>
</dbReference>
<dbReference type="Gene3D" id="2.30.42.10">
    <property type="match status" value="1"/>
</dbReference>
<feature type="domain" description="PDZ" evidence="2">
    <location>
        <begin position="130"/>
        <end position="216"/>
    </location>
</feature>
<dbReference type="Proteomes" id="UP000199226">
    <property type="component" value="Unassembled WGS sequence"/>
</dbReference>
<dbReference type="GO" id="GO:0030288">
    <property type="term" value="C:outer membrane-bounded periplasmic space"/>
    <property type="evidence" value="ECO:0007669"/>
    <property type="project" value="TreeGrafter"/>
</dbReference>
<dbReference type="RefSeq" id="WP_143007739.1">
    <property type="nucleotide sequence ID" value="NZ_FNHH01000016.1"/>
</dbReference>
<gene>
    <name evidence="3" type="ORF">SAMN05421813_11654</name>
</gene>
<accession>A0A1G9UFJ2</accession>
<reference evidence="4" key="1">
    <citation type="submission" date="2016-10" db="EMBL/GenBank/DDBJ databases">
        <authorList>
            <person name="Varghese N."/>
            <person name="Submissions S."/>
        </authorList>
    </citation>
    <scope>NUCLEOTIDE SEQUENCE [LARGE SCALE GENOMIC DNA]</scope>
    <source>
        <strain evidence="4">DSM 24536</strain>
    </source>
</reference>
<organism evidence="3 4">
    <name type="scientific">Daejeonella rubra</name>
    <dbReference type="NCBI Taxonomy" id="990371"/>
    <lineage>
        <taxon>Bacteria</taxon>
        <taxon>Pseudomonadati</taxon>
        <taxon>Bacteroidota</taxon>
        <taxon>Sphingobacteriia</taxon>
        <taxon>Sphingobacteriales</taxon>
        <taxon>Sphingobacteriaceae</taxon>
        <taxon>Daejeonella</taxon>
    </lineage>
</organism>
<dbReference type="GO" id="GO:0006508">
    <property type="term" value="P:proteolysis"/>
    <property type="evidence" value="ECO:0007669"/>
    <property type="project" value="InterPro"/>
</dbReference>
<dbReference type="AlphaFoldDB" id="A0A1G9UFJ2"/>
<proteinExistence type="predicted"/>
<dbReference type="Gene3D" id="3.90.226.10">
    <property type="entry name" value="2-enoyl-CoA Hydratase, Chain A, domain 1"/>
    <property type="match status" value="1"/>
</dbReference>
<dbReference type="PANTHER" id="PTHR32060">
    <property type="entry name" value="TAIL-SPECIFIC PROTEASE"/>
    <property type="match status" value="1"/>
</dbReference>
<evidence type="ECO:0000313" key="4">
    <source>
        <dbReference type="Proteomes" id="UP000199226"/>
    </source>
</evidence>
<keyword evidence="4" id="KW-1185">Reference proteome</keyword>
<name>A0A1G9UFJ2_9SPHI</name>
<dbReference type="PROSITE" id="PS50106">
    <property type="entry name" value="PDZ"/>
    <property type="match status" value="1"/>
</dbReference>
<dbReference type="EMBL" id="FNHH01000016">
    <property type="protein sequence ID" value="SDM58710.1"/>
    <property type="molecule type" value="Genomic_DNA"/>
</dbReference>
<dbReference type="PANTHER" id="PTHR32060:SF30">
    <property type="entry name" value="CARBOXY-TERMINAL PROCESSING PROTEASE CTPA"/>
    <property type="match status" value="1"/>
</dbReference>
<protein>
    <submittedName>
        <fullName evidence="3">Peptidase family S41</fullName>
    </submittedName>
</protein>
<dbReference type="InterPro" id="IPR001478">
    <property type="entry name" value="PDZ"/>
</dbReference>
<dbReference type="SUPFAM" id="SSF50156">
    <property type="entry name" value="PDZ domain-like"/>
    <property type="match status" value="1"/>
</dbReference>
<dbReference type="PROSITE" id="PS51257">
    <property type="entry name" value="PROKAR_LIPOPROTEIN"/>
    <property type="match status" value="1"/>
</dbReference>
<dbReference type="GO" id="GO:0004175">
    <property type="term" value="F:endopeptidase activity"/>
    <property type="evidence" value="ECO:0007669"/>
    <property type="project" value="TreeGrafter"/>
</dbReference>
<dbReference type="GO" id="GO:0008236">
    <property type="term" value="F:serine-type peptidase activity"/>
    <property type="evidence" value="ECO:0007669"/>
    <property type="project" value="InterPro"/>
</dbReference>
<dbReference type="OrthoDB" id="7168509at2"/>
<feature type="chain" id="PRO_5011586490" evidence="1">
    <location>
        <begin position="29"/>
        <end position="534"/>
    </location>
</feature>
<feature type="signal peptide" evidence="1">
    <location>
        <begin position="1"/>
        <end position="28"/>
    </location>
</feature>
<evidence type="ECO:0000259" key="2">
    <source>
        <dbReference type="PROSITE" id="PS50106"/>
    </source>
</evidence>
<dbReference type="SMART" id="SM00228">
    <property type="entry name" value="PDZ"/>
    <property type="match status" value="1"/>
</dbReference>
<dbReference type="GO" id="GO:0007165">
    <property type="term" value="P:signal transduction"/>
    <property type="evidence" value="ECO:0007669"/>
    <property type="project" value="TreeGrafter"/>
</dbReference>
<dbReference type="InterPro" id="IPR036034">
    <property type="entry name" value="PDZ_sf"/>
</dbReference>
<dbReference type="Pfam" id="PF03572">
    <property type="entry name" value="Peptidase_S41"/>
    <property type="match status" value="1"/>
</dbReference>
<evidence type="ECO:0000313" key="3">
    <source>
        <dbReference type="EMBL" id="SDM58710.1"/>
    </source>
</evidence>
<dbReference type="InterPro" id="IPR029045">
    <property type="entry name" value="ClpP/crotonase-like_dom_sf"/>
</dbReference>
<dbReference type="InterPro" id="IPR005151">
    <property type="entry name" value="Tail-specific_protease"/>
</dbReference>